<dbReference type="PROSITE" id="PS00888">
    <property type="entry name" value="CNMP_BINDING_1"/>
    <property type="match status" value="1"/>
</dbReference>
<dbReference type="PANTHER" id="PTHR11635">
    <property type="entry name" value="CAMP-DEPENDENT PROTEIN KINASE REGULATORY CHAIN"/>
    <property type="match status" value="1"/>
</dbReference>
<comment type="caution">
    <text evidence="10">The sequence shown here is derived from an EMBL/GenBank/DDBJ whole genome shotgun (WGS) entry which is preliminary data.</text>
</comment>
<organism evidence="10 11">
    <name type="scientific">Pythium insidiosum</name>
    <name type="common">Pythiosis disease agent</name>
    <dbReference type="NCBI Taxonomy" id="114742"/>
    <lineage>
        <taxon>Eukaryota</taxon>
        <taxon>Sar</taxon>
        <taxon>Stramenopiles</taxon>
        <taxon>Oomycota</taxon>
        <taxon>Peronosporomycetes</taxon>
        <taxon>Pythiales</taxon>
        <taxon>Pythiaceae</taxon>
        <taxon>Pythium</taxon>
    </lineage>
</organism>
<keyword evidence="2" id="KW-0597">Phosphoprotein</keyword>
<feature type="binding site" evidence="7">
    <location>
        <position position="324"/>
    </location>
    <ligand>
        <name>3',5'-cyclic AMP</name>
        <dbReference type="ChEBI" id="CHEBI:58165"/>
        <label>2</label>
    </ligand>
</feature>
<feature type="binding site" evidence="7">
    <location>
        <position position="205"/>
    </location>
    <ligand>
        <name>3',5'-cyclic AMP</name>
        <dbReference type="ChEBI" id="CHEBI:58165"/>
        <label>1</label>
    </ligand>
</feature>
<dbReference type="GO" id="GO:0034236">
    <property type="term" value="F:protein kinase A catalytic subunit binding"/>
    <property type="evidence" value="ECO:0007669"/>
    <property type="project" value="TreeGrafter"/>
</dbReference>
<evidence type="ECO:0000313" key="10">
    <source>
        <dbReference type="EMBL" id="KAJ0393912.1"/>
    </source>
</evidence>
<dbReference type="PANTHER" id="PTHR11635:SF152">
    <property type="entry name" value="CAMP-DEPENDENT PROTEIN KINASE TYPE I REGULATORY SUBUNIT-RELATED"/>
    <property type="match status" value="1"/>
</dbReference>
<dbReference type="GO" id="GO:0005829">
    <property type="term" value="C:cytosol"/>
    <property type="evidence" value="ECO:0007669"/>
    <property type="project" value="TreeGrafter"/>
</dbReference>
<keyword evidence="4" id="KW-0677">Repeat</keyword>
<dbReference type="InterPro" id="IPR012198">
    <property type="entry name" value="cAMP_dep_PK_reg_su"/>
</dbReference>
<evidence type="ECO:0000256" key="2">
    <source>
        <dbReference type="ARBA" id="ARBA00022553"/>
    </source>
</evidence>
<feature type="compositionally biased region" description="Basic and acidic residues" evidence="8">
    <location>
        <begin position="1"/>
        <end position="18"/>
    </location>
</feature>
<feature type="binding site" evidence="7">
    <location>
        <position position="333"/>
    </location>
    <ligand>
        <name>3',5'-cyclic AMP</name>
        <dbReference type="ChEBI" id="CHEBI:58165"/>
        <label>2</label>
    </ligand>
</feature>
<feature type="domain" description="Cyclic nucleotide-binding" evidence="9">
    <location>
        <begin position="258"/>
        <end position="374"/>
    </location>
</feature>
<dbReference type="PRINTS" id="PR00103">
    <property type="entry name" value="CAMPKINASE"/>
</dbReference>
<evidence type="ECO:0000259" key="9">
    <source>
        <dbReference type="PROSITE" id="PS50042"/>
    </source>
</evidence>
<dbReference type="EMBL" id="JAKCXM010000449">
    <property type="protein sequence ID" value="KAJ0393912.1"/>
    <property type="molecule type" value="Genomic_DNA"/>
</dbReference>
<evidence type="ECO:0000256" key="7">
    <source>
        <dbReference type="PIRSR" id="PIRSR000548-1"/>
    </source>
</evidence>
<dbReference type="PROSITE" id="PS00889">
    <property type="entry name" value="CNMP_BINDING_2"/>
    <property type="match status" value="1"/>
</dbReference>
<dbReference type="AlphaFoldDB" id="A0AAD5L9X1"/>
<protein>
    <recommendedName>
        <fullName evidence="9">Cyclic nucleotide-binding domain-containing protein</fullName>
    </recommendedName>
</protein>
<evidence type="ECO:0000256" key="1">
    <source>
        <dbReference type="ARBA" id="ARBA00005753"/>
    </source>
</evidence>
<evidence type="ECO:0000256" key="5">
    <source>
        <dbReference type="ARBA" id="ARBA00022741"/>
    </source>
</evidence>
<evidence type="ECO:0000256" key="3">
    <source>
        <dbReference type="ARBA" id="ARBA00022566"/>
    </source>
</evidence>
<dbReference type="InterPro" id="IPR018490">
    <property type="entry name" value="cNMP-bd_dom_sf"/>
</dbReference>
<evidence type="ECO:0000313" key="11">
    <source>
        <dbReference type="Proteomes" id="UP001209570"/>
    </source>
</evidence>
<feature type="domain" description="Cyclic nucleotide-binding" evidence="9">
    <location>
        <begin position="137"/>
        <end position="255"/>
    </location>
</feature>
<keyword evidence="11" id="KW-1185">Reference proteome</keyword>
<comment type="similarity">
    <text evidence="1">Belongs to the cAMP-dependent kinase regulatory chain family.</text>
</comment>
<dbReference type="GO" id="GO:0004862">
    <property type="term" value="F:cAMP-dependent protein kinase inhibitor activity"/>
    <property type="evidence" value="ECO:0007669"/>
    <property type="project" value="TreeGrafter"/>
</dbReference>
<feature type="region of interest" description="Disordered" evidence="8">
    <location>
        <begin position="1"/>
        <end position="81"/>
    </location>
</feature>
<dbReference type="GO" id="GO:0005952">
    <property type="term" value="C:cAMP-dependent protein kinase complex"/>
    <property type="evidence" value="ECO:0007669"/>
    <property type="project" value="InterPro"/>
</dbReference>
<dbReference type="PIRSF" id="PIRSF000548">
    <property type="entry name" value="PK_regulatory"/>
    <property type="match status" value="1"/>
</dbReference>
<keyword evidence="3 7" id="KW-0116">cAMP-binding</keyword>
<dbReference type="InterPro" id="IPR000595">
    <property type="entry name" value="cNMP-bd_dom"/>
</dbReference>
<dbReference type="InterPro" id="IPR050503">
    <property type="entry name" value="cAMP-dep_PK_reg_su-like"/>
</dbReference>
<proteinExistence type="inferred from homology"/>
<dbReference type="Proteomes" id="UP001209570">
    <property type="component" value="Unassembled WGS sequence"/>
</dbReference>
<feature type="binding site" evidence="7">
    <location>
        <position position="214"/>
    </location>
    <ligand>
        <name>3',5'-cyclic AMP</name>
        <dbReference type="ChEBI" id="CHEBI:58165"/>
        <label>1</label>
    </ligand>
</feature>
<dbReference type="SUPFAM" id="SSF51206">
    <property type="entry name" value="cAMP-binding domain-like"/>
    <property type="match status" value="2"/>
</dbReference>
<dbReference type="InterPro" id="IPR014710">
    <property type="entry name" value="RmlC-like_jellyroll"/>
</dbReference>
<dbReference type="Pfam" id="PF00027">
    <property type="entry name" value="cNMP_binding"/>
    <property type="match status" value="2"/>
</dbReference>
<dbReference type="GO" id="GO:0030552">
    <property type="term" value="F:cAMP binding"/>
    <property type="evidence" value="ECO:0007669"/>
    <property type="project" value="UniProtKB-KW"/>
</dbReference>
<gene>
    <name evidence="10" type="ORF">P43SY_011465</name>
</gene>
<sequence>MSEKALDAKLSDAKHAVDADADADSRATMSTRRNMMSDAKRGDCCRGDCSSDTEDDDEKMFTDSDDEQTDSEDSGGSVDEPVDMAEIAARLGPMSSRHRRSVVSSFVPMDKSWRPPVHAKSDQDEAAIRRSVRRNLLFANISEETLQILVNAMKYVAVPKGDVIIRQGDAGDLFYILDSGMCEVVINGRVVGEVDGTSERNFFGELALLYDAPRAATVRAATDVECWSLDRVTFKRVLMETTMKQRQLYLDFIDQVPIFSTLSAYERMIVADALRVQYYDPQTVILEEGTAGDDFYIVEDGEVMCTKGGEEVSARLGSGDFFGELALVTNDVRMATVRAVRKTKCLVLDRKTFKRLLGPMQEHLRKRADLYELYMKANPRRA</sequence>
<evidence type="ECO:0000256" key="8">
    <source>
        <dbReference type="SAM" id="MobiDB-lite"/>
    </source>
</evidence>
<evidence type="ECO:0000256" key="6">
    <source>
        <dbReference type="ARBA" id="ARBA00023149"/>
    </source>
</evidence>
<dbReference type="PROSITE" id="PS50042">
    <property type="entry name" value="CNMP_BINDING_3"/>
    <property type="match status" value="2"/>
</dbReference>
<keyword evidence="5 7" id="KW-0547">Nucleotide-binding</keyword>
<dbReference type="InterPro" id="IPR018488">
    <property type="entry name" value="cNMP-bd_CS"/>
</dbReference>
<dbReference type="CDD" id="cd00038">
    <property type="entry name" value="CAP_ED"/>
    <property type="match status" value="2"/>
</dbReference>
<dbReference type="SMART" id="SM00100">
    <property type="entry name" value="cNMP"/>
    <property type="match status" value="2"/>
</dbReference>
<keyword evidence="6 7" id="KW-0114">cAMP</keyword>
<evidence type="ECO:0000256" key="4">
    <source>
        <dbReference type="ARBA" id="ARBA00022737"/>
    </source>
</evidence>
<reference evidence="10" key="1">
    <citation type="submission" date="2021-12" db="EMBL/GenBank/DDBJ databases">
        <title>Prjna785345.</title>
        <authorList>
            <person name="Rujirawat T."/>
            <person name="Krajaejun T."/>
        </authorList>
    </citation>
    <scope>NUCLEOTIDE SEQUENCE</scope>
    <source>
        <strain evidence="10">Pi057C3</strain>
    </source>
</reference>
<dbReference type="Gene3D" id="2.60.120.10">
    <property type="entry name" value="Jelly Rolls"/>
    <property type="match status" value="2"/>
</dbReference>
<name>A0AAD5L9X1_PYTIN</name>
<feature type="compositionally biased region" description="Acidic residues" evidence="8">
    <location>
        <begin position="51"/>
        <end position="73"/>
    </location>
</feature>
<accession>A0AAD5L9X1</accession>